<dbReference type="GO" id="GO:0015074">
    <property type="term" value="P:DNA integration"/>
    <property type="evidence" value="ECO:0007669"/>
    <property type="project" value="InterPro"/>
</dbReference>
<dbReference type="CDD" id="cd09272">
    <property type="entry name" value="RNase_HI_RT_Ty1"/>
    <property type="match status" value="1"/>
</dbReference>
<gene>
    <name evidence="3" type="primary">POLX_4135</name>
    <name evidence="3" type="ORF">CK203_013557</name>
</gene>
<dbReference type="InterPro" id="IPR001584">
    <property type="entry name" value="Integrase_cat-core"/>
</dbReference>
<dbReference type="InterPro" id="IPR043502">
    <property type="entry name" value="DNA/RNA_pol_sf"/>
</dbReference>
<dbReference type="GO" id="GO:0003676">
    <property type="term" value="F:nucleic acid binding"/>
    <property type="evidence" value="ECO:0007669"/>
    <property type="project" value="InterPro"/>
</dbReference>
<dbReference type="InterPro" id="IPR013103">
    <property type="entry name" value="RVT_2"/>
</dbReference>
<sequence length="898" mass="102387">MNPTAITGYLFGIEQLSGANFKKWKEQIGIVLGCMDLDYALREPTPTKPTSESTNEQKALYEKWEHSNRMSLMIMKGSITPKIRGAIPNSDNAMSYIKSIEEQFLGTFKSLASTLMIKIITMKYDGHSGVREHIMKMSDMASQLKGMDMTISEGFLVHFIMTSLPSQFEEERLKVEKPDMAHLTIGPNKKSLKKGKGNKKKQGKTTSKVAIQRQIKPRRNHEEEDHLKEKSFSRPKLFKISFRGPVEGGQKVSLSPNGLLFPVKVEPQPVEVRLSCVESIKGKYTKVKKKGASRATELLECIHSDIWGPYSIPTINGHKYFISFIDDFSREHGIIANYTMPGTPEQNRVAERRNHILIDMVRSMMSNSTLPEFLWGEALKIVVHILNRVPSKVVPKTPYELWVEIDPTSYDQAINSENSTLWLYAMEEELKSMKDNEARLVAKGYTQKEGIDYKETFSPVSKKDSLRIVMVLVAHFDLELHQMDVKIAFLNGDLHEEVYMDQPEGFQDKGKAPMVCKLKKSIYGLKQASRQWYLKFHEILITFGFKENLVDQCIYLKINGSKICIIVLYVDDMLLARNNMGMILETKQFLSKNFDMKDLGEASYVIGIEIHRDRPRGLLGLSQKNYIEKVLKRFNMQNCSSSVALVVKGDIFCELQCLKNDLEKKQMDKIPYASAVGSIMYAQVCTRPDIAYVVGMLGRYQSNPGIDNWKAVKKVLRYLQETKDYMLSYRRTDNLEIIGYSDSDYAGCKDTRKSTSGYMFMLSNGPISWKSHKQSLIASSTMEAKYVACYEATCHAIWLRNFVSRLHVIDSIMRPLRIYCDNSAAVRFSKNNKTTRGSKHIDIKYLVVKEKVQNGVVSIEHIKNTLMLADPLTKGLPPKLFMDYVTRMGLVASLSILD</sequence>
<dbReference type="PANTHER" id="PTHR11439:SF467">
    <property type="entry name" value="INTEGRASE CATALYTIC DOMAIN-CONTAINING PROTEIN"/>
    <property type="match status" value="1"/>
</dbReference>
<dbReference type="SUPFAM" id="SSF56672">
    <property type="entry name" value="DNA/RNA polymerases"/>
    <property type="match status" value="1"/>
</dbReference>
<evidence type="ECO:0000313" key="3">
    <source>
        <dbReference type="EMBL" id="RVX05330.1"/>
    </source>
</evidence>
<evidence type="ECO:0000259" key="2">
    <source>
        <dbReference type="PROSITE" id="PS50994"/>
    </source>
</evidence>
<dbReference type="Pfam" id="PF14223">
    <property type="entry name" value="Retrotran_gag_2"/>
    <property type="match status" value="1"/>
</dbReference>
<dbReference type="AlphaFoldDB" id="A0A438J8Q5"/>
<feature type="compositionally biased region" description="Basic residues" evidence="1">
    <location>
        <begin position="190"/>
        <end position="203"/>
    </location>
</feature>
<feature type="domain" description="Integrase catalytic" evidence="2">
    <location>
        <begin position="288"/>
        <end position="406"/>
    </location>
</feature>
<protein>
    <submittedName>
        <fullName evidence="3">Retrovirus-related Pol polyprotein from transposon TNT 1-94</fullName>
    </submittedName>
</protein>
<comment type="caution">
    <text evidence="3">The sequence shown here is derived from an EMBL/GenBank/DDBJ whole genome shotgun (WGS) entry which is preliminary data.</text>
</comment>
<dbReference type="PROSITE" id="PS50994">
    <property type="entry name" value="INTEGRASE"/>
    <property type="match status" value="1"/>
</dbReference>
<name>A0A438J8Q5_VITVI</name>
<evidence type="ECO:0000313" key="4">
    <source>
        <dbReference type="Proteomes" id="UP000288805"/>
    </source>
</evidence>
<evidence type="ECO:0000256" key="1">
    <source>
        <dbReference type="SAM" id="MobiDB-lite"/>
    </source>
</evidence>
<dbReference type="SUPFAM" id="SSF53098">
    <property type="entry name" value="Ribonuclease H-like"/>
    <property type="match status" value="1"/>
</dbReference>
<feature type="region of interest" description="Disordered" evidence="1">
    <location>
        <begin position="184"/>
        <end position="228"/>
    </location>
</feature>
<dbReference type="Pfam" id="PF07727">
    <property type="entry name" value="RVT_2"/>
    <property type="match status" value="1"/>
</dbReference>
<accession>A0A438J8Q5</accession>
<dbReference type="EMBL" id="QGNW01000056">
    <property type="protein sequence ID" value="RVX05330.1"/>
    <property type="molecule type" value="Genomic_DNA"/>
</dbReference>
<reference evidence="3 4" key="1">
    <citation type="journal article" date="2018" name="PLoS Genet.">
        <title>Population sequencing reveals clonal diversity and ancestral inbreeding in the grapevine cultivar Chardonnay.</title>
        <authorList>
            <person name="Roach M.J."/>
            <person name="Johnson D.L."/>
            <person name="Bohlmann J."/>
            <person name="van Vuuren H.J."/>
            <person name="Jones S.J."/>
            <person name="Pretorius I.S."/>
            <person name="Schmidt S.A."/>
            <person name="Borneman A.R."/>
        </authorList>
    </citation>
    <scope>NUCLEOTIDE SEQUENCE [LARGE SCALE GENOMIC DNA]</scope>
    <source>
        <strain evidence="4">cv. Chardonnay</strain>
        <tissue evidence="3">Leaf</tissue>
    </source>
</reference>
<dbReference type="Proteomes" id="UP000288805">
    <property type="component" value="Unassembled WGS sequence"/>
</dbReference>
<dbReference type="Gene3D" id="3.30.420.10">
    <property type="entry name" value="Ribonuclease H-like superfamily/Ribonuclease H"/>
    <property type="match status" value="1"/>
</dbReference>
<dbReference type="InterPro" id="IPR012337">
    <property type="entry name" value="RNaseH-like_sf"/>
</dbReference>
<dbReference type="PANTHER" id="PTHR11439">
    <property type="entry name" value="GAG-POL-RELATED RETROTRANSPOSON"/>
    <property type="match status" value="1"/>
</dbReference>
<dbReference type="InterPro" id="IPR036397">
    <property type="entry name" value="RNaseH_sf"/>
</dbReference>
<proteinExistence type="predicted"/>
<organism evidence="3 4">
    <name type="scientific">Vitis vinifera</name>
    <name type="common">Grape</name>
    <dbReference type="NCBI Taxonomy" id="29760"/>
    <lineage>
        <taxon>Eukaryota</taxon>
        <taxon>Viridiplantae</taxon>
        <taxon>Streptophyta</taxon>
        <taxon>Embryophyta</taxon>
        <taxon>Tracheophyta</taxon>
        <taxon>Spermatophyta</taxon>
        <taxon>Magnoliopsida</taxon>
        <taxon>eudicotyledons</taxon>
        <taxon>Gunneridae</taxon>
        <taxon>Pentapetalae</taxon>
        <taxon>rosids</taxon>
        <taxon>Vitales</taxon>
        <taxon>Vitaceae</taxon>
        <taxon>Viteae</taxon>
        <taxon>Vitis</taxon>
    </lineage>
</organism>